<feature type="binding site" evidence="9">
    <location>
        <position position="251"/>
    </location>
    <ligand>
        <name>[4Fe-4S] cluster</name>
        <dbReference type="ChEBI" id="CHEBI:49883"/>
        <label>2</label>
    </ligand>
</feature>
<keyword evidence="6 9" id="KW-0560">Oxidoreductase</keyword>
<evidence type="ECO:0000256" key="6">
    <source>
        <dbReference type="ARBA" id="ARBA00023002"/>
    </source>
</evidence>
<dbReference type="RefSeq" id="WP_009892685.1">
    <property type="nucleotide sequence ID" value="NC_007651.1"/>
</dbReference>
<evidence type="ECO:0000313" key="12">
    <source>
        <dbReference type="EMBL" id="ABC36955.1"/>
    </source>
</evidence>
<accession>Q2T0L9</accession>
<sequence>MNRIPELAVADARPSQDGRAAPSRLDDARLAELASRIKAWGRELGFGAIGISDTDLSDAEAGLAAWLEAGCHGEMDYMAKHGMKRARPAELVAGTRRVISARLAYLPAETLGDALDSGGARRDWRAREAARIADPQAAVVSVYARGRDYHKVLRNRLQTLAERIEAEIGAFGHRVFTDSAPVLEVELAQKAGVGWRGKHTLLLQRDAGSFFFLGEIYVDVPLPTDAQTSPDAAPETPGAHCGSCARCIGACPTGAIVAPYRVDARRCISYLTIELHGSIPEPLRPLIGNRVYGCDDCQLVCPWNKFAQAAPVADFDVRHGLDRASLVELFEWTAEQFDERMQGSAIRRIGYERWLRNLAVGLGNALRAAPGRIEPGARAAIVAALHARLGDPSVSALVREHVEWALRAA</sequence>
<comment type="function">
    <text evidence="9">Catalyzes the conversion of epoxyqueuosine (oQ) to queuosine (Q), which is a hypermodified base found in the wobble positions of tRNA(Asp), tRNA(Asn), tRNA(His) and tRNA(Tyr).</text>
</comment>
<dbReference type="InterPro" id="IPR013542">
    <property type="entry name" value="QueG_DUF1730"/>
</dbReference>
<dbReference type="GO" id="GO:0046872">
    <property type="term" value="F:metal ion binding"/>
    <property type="evidence" value="ECO:0007669"/>
    <property type="project" value="UniProtKB-KW"/>
</dbReference>
<dbReference type="InterPro" id="IPR004453">
    <property type="entry name" value="QueG"/>
</dbReference>
<comment type="cofactor">
    <cofactor evidence="9">
        <name>[4Fe-4S] cluster</name>
        <dbReference type="ChEBI" id="CHEBI:49883"/>
    </cofactor>
    <text evidence="9">Binds 2 [4Fe-4S] clusters per monomer.</text>
</comment>
<comment type="subunit">
    <text evidence="9">Monomer.</text>
</comment>
<dbReference type="InterPro" id="IPR017900">
    <property type="entry name" value="4Fe4S_Fe_S_CS"/>
</dbReference>
<dbReference type="InterPro" id="IPR017896">
    <property type="entry name" value="4Fe4S_Fe-S-bd"/>
</dbReference>
<feature type="binding site" evidence="9">
    <location>
        <position position="202"/>
    </location>
    <ligand>
        <name>cob(II)alamin</name>
        <dbReference type="ChEBI" id="CHEBI:16304"/>
    </ligand>
</feature>
<evidence type="ECO:0000256" key="9">
    <source>
        <dbReference type="HAMAP-Rule" id="MF_00916"/>
    </source>
</evidence>
<dbReference type="UniPathway" id="UPA00392"/>
<proteinExistence type="inferred from homology"/>
<name>Q2T0L9_BURTA</name>
<feature type="binding site" evidence="9">
    <location>
        <position position="294"/>
    </location>
    <ligand>
        <name>[4Fe-4S] cluster</name>
        <dbReference type="ChEBI" id="CHEBI:49883"/>
        <label>2</label>
    </ligand>
</feature>
<organism evidence="12 13">
    <name type="scientific">Burkholderia thailandensis (strain ATCC 700388 / DSM 13276 / CCUG 48851 / CIP 106301 / E264)</name>
    <dbReference type="NCBI Taxonomy" id="271848"/>
    <lineage>
        <taxon>Bacteria</taxon>
        <taxon>Pseudomonadati</taxon>
        <taxon>Pseudomonadota</taxon>
        <taxon>Betaproteobacteria</taxon>
        <taxon>Burkholderiales</taxon>
        <taxon>Burkholderiaceae</taxon>
        <taxon>Burkholderia</taxon>
        <taxon>pseudomallei group</taxon>
    </lineage>
</organism>
<dbReference type="PROSITE" id="PS00198">
    <property type="entry name" value="4FE4S_FER_1"/>
    <property type="match status" value="1"/>
</dbReference>
<keyword evidence="1 9" id="KW-0004">4Fe-4S</keyword>
<keyword evidence="9" id="KW-0846">Cobalamin</keyword>
<dbReference type="HOGENOM" id="CLU_030790_0_1_4"/>
<comment type="caution">
    <text evidence="9">Lacks conserved residue(s) required for the propagation of feature annotation.</text>
</comment>
<dbReference type="GO" id="GO:0005737">
    <property type="term" value="C:cytoplasm"/>
    <property type="evidence" value="ECO:0007669"/>
    <property type="project" value="UniProtKB-SubCell"/>
</dbReference>
<evidence type="ECO:0000259" key="11">
    <source>
        <dbReference type="PROSITE" id="PS51379"/>
    </source>
</evidence>
<evidence type="ECO:0000256" key="8">
    <source>
        <dbReference type="ARBA" id="ARBA00023014"/>
    </source>
</evidence>
<dbReference type="Pfam" id="PF13484">
    <property type="entry name" value="Fer4_16"/>
    <property type="match status" value="1"/>
</dbReference>
<feature type="domain" description="4Fe-4S ferredoxin-type" evidence="11">
    <location>
        <begin position="232"/>
        <end position="261"/>
    </location>
</feature>
<keyword evidence="7 9" id="KW-0408">Iron</keyword>
<feature type="binding site" evidence="9">
    <location>
        <position position="241"/>
    </location>
    <ligand>
        <name>[4Fe-4S] cluster</name>
        <dbReference type="ChEBI" id="CHEBI:49883"/>
        <label>1</label>
    </ligand>
</feature>
<evidence type="ECO:0000256" key="1">
    <source>
        <dbReference type="ARBA" id="ARBA00022485"/>
    </source>
</evidence>
<dbReference type="GO" id="GO:0051539">
    <property type="term" value="F:4 iron, 4 sulfur cluster binding"/>
    <property type="evidence" value="ECO:0007669"/>
    <property type="project" value="UniProtKB-KW"/>
</dbReference>
<keyword evidence="13" id="KW-1185">Reference proteome</keyword>
<dbReference type="SUPFAM" id="SSF46548">
    <property type="entry name" value="alpha-helical ferredoxin"/>
    <property type="match status" value="1"/>
</dbReference>
<keyword evidence="8 9" id="KW-0411">Iron-sulfur</keyword>
<dbReference type="GO" id="GO:0052693">
    <property type="term" value="F:epoxyqueuosine reductase activity"/>
    <property type="evidence" value="ECO:0007669"/>
    <property type="project" value="UniProtKB-UniRule"/>
</dbReference>
<dbReference type="GeneID" id="45120480"/>
<dbReference type="Gene3D" id="3.30.70.20">
    <property type="match status" value="1"/>
</dbReference>
<feature type="binding site" evidence="9">
    <location>
        <position position="85"/>
    </location>
    <ligand>
        <name>cob(II)alamin</name>
        <dbReference type="ChEBI" id="CHEBI:16304"/>
    </ligand>
</feature>
<evidence type="ECO:0000256" key="5">
    <source>
        <dbReference type="ARBA" id="ARBA00022785"/>
    </source>
</evidence>
<protein>
    <recommendedName>
        <fullName evidence="9">Epoxyqueuosine reductase</fullName>
        <ecNumber evidence="9">1.17.99.6</ecNumber>
    </recommendedName>
    <alternativeName>
        <fullName evidence="9">Queuosine biosynthesis protein QueG</fullName>
    </alternativeName>
</protein>
<comment type="pathway">
    <text evidence="9">tRNA modification; tRNA-queuosine biosynthesis.</text>
</comment>
<dbReference type="NCBIfam" id="TIGR00276">
    <property type="entry name" value="tRNA epoxyqueuosine(34) reductase QueG"/>
    <property type="match status" value="1"/>
</dbReference>
<evidence type="ECO:0000256" key="3">
    <source>
        <dbReference type="ARBA" id="ARBA00022694"/>
    </source>
</evidence>
<dbReference type="FunFam" id="3.30.70.20:FF:000017">
    <property type="entry name" value="Epoxyqueuosine reductase"/>
    <property type="match status" value="1"/>
</dbReference>
<evidence type="ECO:0000256" key="10">
    <source>
        <dbReference type="SAM" id="MobiDB-lite"/>
    </source>
</evidence>
<feature type="binding site" evidence="9">
    <location>
        <position position="247"/>
    </location>
    <ligand>
        <name>[4Fe-4S] cluster</name>
        <dbReference type="ChEBI" id="CHEBI:49883"/>
        <label>1</label>
    </ligand>
</feature>
<feature type="binding site" evidence="9">
    <location>
        <begin position="294"/>
        <end position="295"/>
    </location>
    <ligand>
        <name>cob(II)alamin</name>
        <dbReference type="ChEBI" id="CHEBI:16304"/>
    </ligand>
</feature>
<keyword evidence="5 9" id="KW-0671">Queuosine biosynthesis</keyword>
<comment type="catalytic activity">
    <reaction evidence="9">
        <text>epoxyqueuosine(34) in tRNA + AH2 = queuosine(34) in tRNA + A + H2O</text>
        <dbReference type="Rhea" id="RHEA:32159"/>
        <dbReference type="Rhea" id="RHEA-COMP:18571"/>
        <dbReference type="Rhea" id="RHEA-COMP:18582"/>
        <dbReference type="ChEBI" id="CHEBI:13193"/>
        <dbReference type="ChEBI" id="CHEBI:15377"/>
        <dbReference type="ChEBI" id="CHEBI:17499"/>
        <dbReference type="ChEBI" id="CHEBI:194431"/>
        <dbReference type="ChEBI" id="CHEBI:194443"/>
        <dbReference type="EC" id="1.17.99.6"/>
    </reaction>
</comment>
<dbReference type="EMBL" id="CP000086">
    <property type="protein sequence ID" value="ABC36955.1"/>
    <property type="molecule type" value="Genomic_DNA"/>
</dbReference>
<keyword evidence="9" id="KW-0170">Cobalt</keyword>
<dbReference type="GO" id="GO:0008616">
    <property type="term" value="P:tRNA queuosine(34) biosynthetic process"/>
    <property type="evidence" value="ECO:0007669"/>
    <property type="project" value="UniProtKB-UniRule"/>
</dbReference>
<feature type="active site" description="Proton donor" evidence="9">
    <location>
        <position position="178"/>
    </location>
</feature>
<feature type="binding site" evidence="9">
    <location>
        <position position="297"/>
    </location>
    <ligand>
        <name>[4Fe-4S] cluster</name>
        <dbReference type="ChEBI" id="CHEBI:49883"/>
        <label>2</label>
    </ligand>
</feature>
<feature type="binding site" evidence="9">
    <location>
        <position position="244"/>
    </location>
    <ligand>
        <name>[4Fe-4S] cluster</name>
        <dbReference type="ChEBI" id="CHEBI:49883"/>
        <label>1</label>
    </ligand>
</feature>
<keyword evidence="4 9" id="KW-0479">Metal-binding</keyword>
<evidence type="ECO:0000256" key="7">
    <source>
        <dbReference type="ARBA" id="ARBA00023004"/>
    </source>
</evidence>
<comment type="similarity">
    <text evidence="9">Belongs to the QueG family.</text>
</comment>
<dbReference type="Pfam" id="PF08331">
    <property type="entry name" value="QueG_DUF1730"/>
    <property type="match status" value="1"/>
</dbReference>
<dbReference type="EC" id="1.17.99.6" evidence="9"/>
<dbReference type="Proteomes" id="UP000001930">
    <property type="component" value="Chromosome I"/>
</dbReference>
<dbReference type="PANTHER" id="PTHR30002:SF4">
    <property type="entry name" value="EPOXYQUEUOSINE REDUCTASE"/>
    <property type="match status" value="1"/>
</dbReference>
<comment type="subcellular location">
    <subcellularLocation>
        <location evidence="9">Cytoplasm</location>
    </subcellularLocation>
</comment>
<evidence type="ECO:0000256" key="4">
    <source>
        <dbReference type="ARBA" id="ARBA00022723"/>
    </source>
</evidence>
<feature type="binding site" evidence="9">
    <location>
        <position position="301"/>
    </location>
    <ligand>
        <name>[4Fe-4S] cluster</name>
        <dbReference type="ChEBI" id="CHEBI:49883"/>
        <label>1</label>
    </ligand>
</feature>
<evidence type="ECO:0000313" key="13">
    <source>
        <dbReference type="Proteomes" id="UP000001930"/>
    </source>
</evidence>
<feature type="region of interest" description="Disordered" evidence="10">
    <location>
        <begin position="1"/>
        <end position="23"/>
    </location>
</feature>
<feature type="binding site" evidence="9">
    <location>
        <position position="267"/>
    </location>
    <ligand>
        <name>[4Fe-4S] cluster</name>
        <dbReference type="ChEBI" id="CHEBI:49883"/>
        <label>2</label>
    </ligand>
</feature>
<dbReference type="PANTHER" id="PTHR30002">
    <property type="entry name" value="EPOXYQUEUOSINE REDUCTASE"/>
    <property type="match status" value="1"/>
</dbReference>
<keyword evidence="2 9" id="KW-0963">Cytoplasm</keyword>
<dbReference type="HAMAP" id="MF_00916">
    <property type="entry name" value="QueG"/>
    <property type="match status" value="1"/>
</dbReference>
<dbReference type="KEGG" id="bte:BTH_I0724"/>
<reference evidence="12 13" key="1">
    <citation type="journal article" date="2005" name="BMC Genomics">
        <title>Bacterial genome adaptation to niches: divergence of the potential virulence genes in three Burkholderia species of different survival strategies.</title>
        <authorList>
            <person name="Kim H.S."/>
            <person name="Schell M.A."/>
            <person name="Yu Y."/>
            <person name="Ulrich R.L."/>
            <person name="Sarria S.H."/>
            <person name="Nierman W.C."/>
            <person name="DeShazer D."/>
        </authorList>
    </citation>
    <scope>NUCLEOTIDE SEQUENCE [LARGE SCALE GENOMIC DNA]</scope>
    <source>
        <strain evidence="13">ATCC 700388 / DSM 13276 / CCUG 48851 / CIP 106301 / E264</strain>
    </source>
</reference>
<keyword evidence="3 9" id="KW-0819">tRNA processing</keyword>
<gene>
    <name evidence="9" type="primary">queG</name>
    <name evidence="12" type="ordered locus">BTH_I0724</name>
</gene>
<dbReference type="PROSITE" id="PS51379">
    <property type="entry name" value="4FE4S_FER_2"/>
    <property type="match status" value="1"/>
</dbReference>
<comment type="cofactor">
    <cofactor evidence="9">
        <name>cob(II)alamin</name>
        <dbReference type="ChEBI" id="CHEBI:16304"/>
    </cofactor>
</comment>
<feature type="binding site" evidence="9">
    <location>
        <position position="269"/>
    </location>
    <ligand>
        <name>cob(II)alamin</name>
        <dbReference type="ChEBI" id="CHEBI:16304"/>
    </ligand>
</feature>
<feature type="binding site" evidence="9">
    <location>
        <position position="213"/>
    </location>
    <ligand>
        <name>cob(II)alamin</name>
        <dbReference type="ChEBI" id="CHEBI:16304"/>
    </ligand>
</feature>
<evidence type="ECO:0000256" key="2">
    <source>
        <dbReference type="ARBA" id="ARBA00022490"/>
    </source>
</evidence>
<dbReference type="GO" id="GO:0031419">
    <property type="term" value="F:cobalamin binding"/>
    <property type="evidence" value="ECO:0007669"/>
    <property type="project" value="UniProtKB-KW"/>
</dbReference>
<dbReference type="AlphaFoldDB" id="Q2T0L9"/>
<feature type="binding site" evidence="9">
    <location>
        <position position="178"/>
    </location>
    <ligand>
        <name>cob(II)alamin</name>
        <dbReference type="ChEBI" id="CHEBI:16304"/>
    </ligand>
</feature>